<sequence>MGFVHFLELLFVVVVLLLIGIPLFGKLQFKKLVEAVDPDNDEYKHLLVRKEETLISIKELECDLNTEKISDSDYQELRKKLEAEANEIIERLDQLEQSRKKTKSTR</sequence>
<protein>
    <submittedName>
        <fullName evidence="3">Uncharacterized protein</fullName>
    </submittedName>
</protein>
<proteinExistence type="predicted"/>
<feature type="coiled-coil region" evidence="1">
    <location>
        <begin position="74"/>
        <end position="105"/>
    </location>
</feature>
<reference evidence="3" key="1">
    <citation type="submission" date="2018-05" db="EMBL/GenBank/DDBJ databases">
        <authorList>
            <person name="Lanie J.A."/>
            <person name="Ng W.-L."/>
            <person name="Kazmierczak K.M."/>
            <person name="Andrzejewski T.M."/>
            <person name="Davidsen T.M."/>
            <person name="Wayne K.J."/>
            <person name="Tettelin H."/>
            <person name="Glass J.I."/>
            <person name="Rusch D."/>
            <person name="Podicherti R."/>
            <person name="Tsui H.-C.T."/>
            <person name="Winkler M.E."/>
        </authorList>
    </citation>
    <scope>NUCLEOTIDE SEQUENCE</scope>
</reference>
<keyword evidence="1" id="KW-0175">Coiled coil</keyword>
<gene>
    <name evidence="3" type="ORF">METZ01_LOCUS52617</name>
</gene>
<evidence type="ECO:0000256" key="1">
    <source>
        <dbReference type="SAM" id="Coils"/>
    </source>
</evidence>
<evidence type="ECO:0000313" key="3">
    <source>
        <dbReference type="EMBL" id="SUZ99763.1"/>
    </source>
</evidence>
<organism evidence="3">
    <name type="scientific">marine metagenome</name>
    <dbReference type="NCBI Taxonomy" id="408172"/>
    <lineage>
        <taxon>unclassified sequences</taxon>
        <taxon>metagenomes</taxon>
        <taxon>ecological metagenomes</taxon>
    </lineage>
</organism>
<keyword evidence="2" id="KW-0812">Transmembrane</keyword>
<keyword evidence="2" id="KW-0472">Membrane</keyword>
<keyword evidence="2" id="KW-1133">Transmembrane helix</keyword>
<feature type="transmembrane region" description="Helical" evidence="2">
    <location>
        <begin position="6"/>
        <end position="24"/>
    </location>
</feature>
<dbReference type="EMBL" id="UINC01002735">
    <property type="protein sequence ID" value="SUZ99763.1"/>
    <property type="molecule type" value="Genomic_DNA"/>
</dbReference>
<accession>A0A381SF28</accession>
<name>A0A381SF28_9ZZZZ</name>
<evidence type="ECO:0000256" key="2">
    <source>
        <dbReference type="SAM" id="Phobius"/>
    </source>
</evidence>
<dbReference type="AlphaFoldDB" id="A0A381SF28"/>